<evidence type="ECO:0000313" key="3">
    <source>
        <dbReference type="Proteomes" id="UP000178490"/>
    </source>
</evidence>
<dbReference type="InterPro" id="IPR002737">
    <property type="entry name" value="MEMO1_fam"/>
</dbReference>
<evidence type="ECO:0000256" key="1">
    <source>
        <dbReference type="SAM" id="Phobius"/>
    </source>
</evidence>
<dbReference type="Pfam" id="PF01875">
    <property type="entry name" value="Memo"/>
    <property type="match status" value="1"/>
</dbReference>
<sequence>MKKSTIIILSLFLMASIIATGLMFGQKKINIQSVENQIINKIDVAIASPDLSNISNNNIVNSKHFTPIEKDIFDNFYKKLELPGDIGEIKGAIVPHHLLAGHFPATLFTYLEKQKPSTIVLFGPNHFFTGQAKAIATANDWDTLAGPIKTDRDVLNKLIADGSLTVDENAILDEHSI</sequence>
<dbReference type="Gene3D" id="3.40.830.10">
    <property type="entry name" value="LigB-like"/>
    <property type="match status" value="1"/>
</dbReference>
<keyword evidence="1" id="KW-0472">Membrane</keyword>
<dbReference type="NCBIfam" id="TIGR04336">
    <property type="entry name" value="AmmeMemoSam_B"/>
    <property type="match status" value="1"/>
</dbReference>
<keyword evidence="1" id="KW-1133">Transmembrane helix</keyword>
<feature type="non-terminal residue" evidence="2">
    <location>
        <position position="177"/>
    </location>
</feature>
<gene>
    <name evidence="2" type="ORF">A2537_03120</name>
</gene>
<proteinExistence type="predicted"/>
<reference evidence="2 3" key="1">
    <citation type="journal article" date="2016" name="Nat. Commun.">
        <title>Thousands of microbial genomes shed light on interconnected biogeochemical processes in an aquifer system.</title>
        <authorList>
            <person name="Anantharaman K."/>
            <person name="Brown C.T."/>
            <person name="Hug L.A."/>
            <person name="Sharon I."/>
            <person name="Castelle C.J."/>
            <person name="Probst A.J."/>
            <person name="Thomas B.C."/>
            <person name="Singh A."/>
            <person name="Wilkins M.J."/>
            <person name="Karaoz U."/>
            <person name="Brodie E.L."/>
            <person name="Williams K.H."/>
            <person name="Hubbard S.S."/>
            <person name="Banfield J.F."/>
        </authorList>
    </citation>
    <scope>NUCLEOTIDE SEQUENCE [LARGE SCALE GENOMIC DNA]</scope>
</reference>
<comment type="caution">
    <text evidence="2">The sequence shown here is derived from an EMBL/GenBank/DDBJ whole genome shotgun (WGS) entry which is preliminary data.</text>
</comment>
<keyword evidence="1" id="KW-0812">Transmembrane</keyword>
<organism evidence="2 3">
    <name type="scientific">Candidatus Magasanikbacteria bacterium RIFOXYD2_FULL_36_9</name>
    <dbReference type="NCBI Taxonomy" id="1798707"/>
    <lineage>
        <taxon>Bacteria</taxon>
        <taxon>Candidatus Magasanikiibacteriota</taxon>
    </lineage>
</organism>
<feature type="transmembrane region" description="Helical" evidence="1">
    <location>
        <begin position="6"/>
        <end position="25"/>
    </location>
</feature>
<name>A0A1F6NX86_9BACT</name>
<dbReference type="Proteomes" id="UP000178490">
    <property type="component" value="Unassembled WGS sequence"/>
</dbReference>
<protein>
    <submittedName>
        <fullName evidence="2">AmmeMemoRadiSam system protein B</fullName>
    </submittedName>
</protein>
<dbReference type="EMBL" id="MFRC01000064">
    <property type="protein sequence ID" value="OGH88529.1"/>
    <property type="molecule type" value="Genomic_DNA"/>
</dbReference>
<accession>A0A1F6NX86</accession>
<dbReference type="AlphaFoldDB" id="A0A1F6NX86"/>
<evidence type="ECO:0000313" key="2">
    <source>
        <dbReference type="EMBL" id="OGH88529.1"/>
    </source>
</evidence>